<dbReference type="PROSITE" id="PS50199">
    <property type="entry name" value="ZF_RANBP2_2"/>
    <property type="match status" value="1"/>
</dbReference>
<evidence type="ECO:0000256" key="5">
    <source>
        <dbReference type="ARBA" id="ARBA00022833"/>
    </source>
</evidence>
<evidence type="ECO:0000256" key="3">
    <source>
        <dbReference type="ARBA" id="ARBA00022771"/>
    </source>
</evidence>
<evidence type="ECO:0000256" key="1">
    <source>
        <dbReference type="ARBA" id="ARBA00022722"/>
    </source>
</evidence>
<evidence type="ECO:0000256" key="9">
    <source>
        <dbReference type="SAM" id="Phobius"/>
    </source>
</evidence>
<dbReference type="InterPro" id="IPR027073">
    <property type="entry name" value="5_3_exoribonuclease"/>
</dbReference>
<dbReference type="GO" id="GO:0003723">
    <property type="term" value="F:RNA binding"/>
    <property type="evidence" value="ECO:0007669"/>
    <property type="project" value="TreeGrafter"/>
</dbReference>
<keyword evidence="2" id="KW-0479">Metal-binding</keyword>
<dbReference type="PANTHER" id="PTHR12341">
    <property type="entry name" value="5'-&gt;3' EXORIBONUCLEASE"/>
    <property type="match status" value="1"/>
</dbReference>
<feature type="domain" description="RanBP2-type" evidence="10">
    <location>
        <begin position="932"/>
        <end position="963"/>
    </location>
</feature>
<dbReference type="InterPro" id="IPR041412">
    <property type="entry name" value="Xrn1_helical"/>
</dbReference>
<dbReference type="Pfam" id="PF03159">
    <property type="entry name" value="XRN_N"/>
    <property type="match status" value="1"/>
</dbReference>
<dbReference type="Pfam" id="PF17846">
    <property type="entry name" value="XRN_M"/>
    <property type="match status" value="2"/>
</dbReference>
<evidence type="ECO:0000256" key="4">
    <source>
        <dbReference type="ARBA" id="ARBA00022801"/>
    </source>
</evidence>
<keyword evidence="1" id="KW-0540">Nuclease</keyword>
<evidence type="ECO:0000313" key="11">
    <source>
        <dbReference type="EMBL" id="CCD17964.1"/>
    </source>
</evidence>
<dbReference type="GO" id="GO:0000956">
    <property type="term" value="P:nuclear-transcribed mRNA catabolic process"/>
    <property type="evidence" value="ECO:0007669"/>
    <property type="project" value="TreeGrafter"/>
</dbReference>
<dbReference type="InterPro" id="IPR036443">
    <property type="entry name" value="Znf_RanBP2_sf"/>
</dbReference>
<dbReference type="Proteomes" id="UP000009027">
    <property type="component" value="Unassembled WGS sequence"/>
</dbReference>
<gene>
    <name evidence="11" type="ORF">TvY486_0005970</name>
</gene>
<dbReference type="GO" id="GO:0005634">
    <property type="term" value="C:nucleus"/>
    <property type="evidence" value="ECO:0007669"/>
    <property type="project" value="TreeGrafter"/>
</dbReference>
<sequence length="996" mass="110244">MGVPKFASWLRNKYPDVVSNNCPTSVHGLYVDLNGLIHPCCHSENDPSIALLPEGEKLECICYEVELLVETVRPQEVLYIAVDGVAPRAKMNQQRARRYMSRAVPARADKSPSRASHAKNNRCADVVEEVVREFTSDEIAEANNDLNEVRNLLLQDSLYGQPVPDASVGGNTTVFVPRSDTSTADISAVEFDSNCISPGTAFMSKVADKVLAMLQRNMTSDDSKWSRLCVIFSDSRTPGEGEQKIIDFLRTQSSYPGFNGRGSHVIVGLDADLIFLALSLHIPGVTILRDTTRNPHKRRAAAQQQRGPRSGKQKKYHFPDDARVMALNRDSSDDDTGDEVFGVPVETSSDDVDFQAPKFTPHTVAARDPKYEYFDVDVIGNSLVSEVRALCEIKGFEPADESAFCPESLVSPSGYYFCRSLGKGVNAAGPSTSSSAEGKPASTRRKQRELMGNWRDFKPFSSFANSKVIDDIILIAMLMGNDFIPHLPSAFCGESALDNFLELYVTDVLPYGFLTIDSYEISLPQLRRLLESYAKIEAVLFRRHKLLADADQNVRREEAGTGTGVSDGDLMTVSRAAEPLNSSVDVGWRNAYLSTTGLSERVHEACEAYVNGLRFVWRYYTSSSGTCWSWYYPFHHGPLALDMAAYLQSCDVGRLPPVSNPATEPPNTLLQMLCVFPPTSHALLPAILGSAMLEKYKSQQLSSSFPKSWSVDYHDSNEKHLAIAMIPFADVRELQPLVDAAEPHLTEEERWHLRQLDFHLVIRTSRSLFKPNGNIVELSHDGSASALSQFVRIAIYDNVMFSQLRETLPARSRPRTYSSTVAIPSITGDGFSSGGGSARSCRKRRADTCHADKERRANNDTKLAHYGPSFAVFLLHMFAASIATVLAVRPASFLMSFQIAAIGMCAVITAFVLGIAVQDPLAGSVIRRNKTRLAYADWLCTECLSLNFAVRNKCFVCRAPFNTRRCLAVYSGKGREPKHLYDADHAAYMETVALPW</sequence>
<feature type="region of interest" description="Disordered" evidence="8">
    <location>
        <begin position="426"/>
        <end position="445"/>
    </location>
</feature>
<organism evidence="11 12">
    <name type="scientific">Trypanosoma vivax (strain Y486)</name>
    <dbReference type="NCBI Taxonomy" id="1055687"/>
    <lineage>
        <taxon>Eukaryota</taxon>
        <taxon>Discoba</taxon>
        <taxon>Euglenozoa</taxon>
        <taxon>Kinetoplastea</taxon>
        <taxon>Metakinetoplastina</taxon>
        <taxon>Trypanosomatida</taxon>
        <taxon>Trypanosomatidae</taxon>
        <taxon>Trypanosoma</taxon>
        <taxon>Duttonella</taxon>
    </lineage>
</organism>
<evidence type="ECO:0000256" key="2">
    <source>
        <dbReference type="ARBA" id="ARBA00022723"/>
    </source>
</evidence>
<dbReference type="SUPFAM" id="SSF90209">
    <property type="entry name" value="Ran binding protein zinc finger-like"/>
    <property type="match status" value="1"/>
</dbReference>
<keyword evidence="4" id="KW-0378">Hydrolase</keyword>
<keyword evidence="9" id="KW-0472">Membrane</keyword>
<dbReference type="CDD" id="cd18673">
    <property type="entry name" value="PIN_XRN1-2-like"/>
    <property type="match status" value="1"/>
</dbReference>
<accession>F9WKE4</accession>
<keyword evidence="9" id="KW-1133">Transmembrane helix</keyword>
<keyword evidence="9" id="KW-0812">Transmembrane</keyword>
<evidence type="ECO:0000256" key="6">
    <source>
        <dbReference type="ARBA" id="ARBA00022839"/>
    </source>
</evidence>
<dbReference type="PANTHER" id="PTHR12341:SF75">
    <property type="entry name" value="EXONUCLEASE XRNA, PUTATIVE-RELATED"/>
    <property type="match status" value="1"/>
</dbReference>
<evidence type="ECO:0000256" key="8">
    <source>
        <dbReference type="SAM" id="MobiDB-lite"/>
    </source>
</evidence>
<keyword evidence="3 7" id="KW-0863">Zinc-finger</keyword>
<feature type="region of interest" description="Disordered" evidence="8">
    <location>
        <begin position="291"/>
        <end position="316"/>
    </location>
</feature>
<dbReference type="GO" id="GO:0008270">
    <property type="term" value="F:zinc ion binding"/>
    <property type="evidence" value="ECO:0007669"/>
    <property type="project" value="UniProtKB-KW"/>
</dbReference>
<dbReference type="InterPro" id="IPR001876">
    <property type="entry name" value="Znf_RanBP2"/>
</dbReference>
<dbReference type="OMA" id="WYYPFHH"/>
<evidence type="ECO:0000259" key="10">
    <source>
        <dbReference type="PROSITE" id="PS50199"/>
    </source>
</evidence>
<dbReference type="Gene3D" id="3.40.50.12390">
    <property type="match status" value="2"/>
</dbReference>
<feature type="region of interest" description="Disordered" evidence="8">
    <location>
        <begin position="101"/>
        <end position="120"/>
    </location>
</feature>
<feature type="transmembrane region" description="Helical" evidence="9">
    <location>
        <begin position="893"/>
        <end position="917"/>
    </location>
</feature>
<dbReference type="SMART" id="SM00547">
    <property type="entry name" value="ZnF_RBZ"/>
    <property type="match status" value="1"/>
</dbReference>
<dbReference type="VEuPathDB" id="TriTrypDB:TvY486_0005970"/>
<keyword evidence="5" id="KW-0862">Zinc</keyword>
<protein>
    <submittedName>
        <fullName evidence="11">5'-3' exonuclease, putative</fullName>
    </submittedName>
</protein>
<feature type="transmembrane region" description="Helical" evidence="9">
    <location>
        <begin position="863"/>
        <end position="887"/>
    </location>
</feature>
<dbReference type="Gene3D" id="4.10.1060.10">
    <property type="entry name" value="Zinc finger, RanBP2-type"/>
    <property type="match status" value="1"/>
</dbReference>
<keyword evidence="12" id="KW-1185">Reference proteome</keyword>
<dbReference type="EMBL" id="CAEX01000103">
    <property type="protein sequence ID" value="CCD17964.1"/>
    <property type="molecule type" value="Genomic_DNA"/>
</dbReference>
<reference evidence="11 12" key="1">
    <citation type="journal article" date="2012" name="Proc. Natl. Acad. Sci. U.S.A.">
        <title>Antigenic diversity is generated by distinct evolutionary mechanisms in African trypanosome species.</title>
        <authorList>
            <person name="Jackson A.P."/>
            <person name="Berry A."/>
            <person name="Aslett M."/>
            <person name="Allison H.C."/>
            <person name="Burton P."/>
            <person name="Vavrova-Anderson J."/>
            <person name="Brown R."/>
            <person name="Browne H."/>
            <person name="Corton N."/>
            <person name="Hauser H."/>
            <person name="Gamble J."/>
            <person name="Gilderthorp R."/>
            <person name="Marcello L."/>
            <person name="McQuillan J."/>
            <person name="Otto T.D."/>
            <person name="Quail M.A."/>
            <person name="Sanders M.J."/>
            <person name="van Tonder A."/>
            <person name="Ginger M.L."/>
            <person name="Field M.C."/>
            <person name="Barry J.D."/>
            <person name="Hertz-Fowler C."/>
            <person name="Berriman M."/>
        </authorList>
    </citation>
    <scope>NUCLEOTIDE SEQUENCE</scope>
    <source>
        <strain evidence="11 12">Y486</strain>
    </source>
</reference>
<proteinExistence type="predicted"/>
<evidence type="ECO:0000313" key="12">
    <source>
        <dbReference type="Proteomes" id="UP000009027"/>
    </source>
</evidence>
<dbReference type="PROSITE" id="PS01358">
    <property type="entry name" value="ZF_RANBP2_1"/>
    <property type="match status" value="1"/>
</dbReference>
<name>F9WKE4_TRYVY</name>
<evidence type="ECO:0000256" key="7">
    <source>
        <dbReference type="PROSITE-ProRule" id="PRU00322"/>
    </source>
</evidence>
<keyword evidence="6 11" id="KW-0269">Exonuclease</keyword>
<dbReference type="InterPro" id="IPR004859">
    <property type="entry name" value="Xrn1_N"/>
</dbReference>
<dbReference type="AlphaFoldDB" id="F9WKE4"/>
<dbReference type="GO" id="GO:0004534">
    <property type="term" value="F:5'-3' RNA exonuclease activity"/>
    <property type="evidence" value="ECO:0007669"/>
    <property type="project" value="TreeGrafter"/>
</dbReference>
<dbReference type="Gene3D" id="1.25.40.1050">
    <property type="match status" value="1"/>
</dbReference>